<feature type="region of interest" description="Disordered" evidence="1">
    <location>
        <begin position="1"/>
        <end position="52"/>
    </location>
</feature>
<dbReference type="AlphaFoldDB" id="A0A837CFQ6"/>
<gene>
    <name evidence="2" type="ORF">BJA5080_01330</name>
</gene>
<comment type="caution">
    <text evidence="2">The sequence shown here is derived from an EMBL/GenBank/DDBJ whole genome shotgun (WGS) entry which is preliminary data.</text>
</comment>
<accession>A0A837CFQ6</accession>
<dbReference type="EMBL" id="ADOU02000004">
    <property type="protein sequence ID" value="KGJ67771.1"/>
    <property type="molecule type" value="Genomic_DNA"/>
</dbReference>
<reference evidence="2 3" key="1">
    <citation type="journal article" date="2014" name="BMC Genomics">
        <title>Comparative genomics of Bradyrhizobium japonicum CPAC 15 and Bradyrhizobium diazoefficiens CPAC 7: elite model strains for understanding symbiotic performance with soybean.</title>
        <authorList>
            <person name="Siqueira A.F."/>
            <person name="Ormeno-Orrillo E."/>
            <person name="Souza R.C."/>
            <person name="Rodrigues E.P."/>
            <person name="Almeida L.G."/>
            <person name="Barcellos F.G."/>
            <person name="Batista J.S."/>
            <person name="Nakatami A.S."/>
            <person name="Martinez-Romero E."/>
            <person name="Vasconcelos A.T."/>
            <person name="Hungria M."/>
        </authorList>
    </citation>
    <scope>NUCLEOTIDE SEQUENCE [LARGE SCALE GENOMIC DNA]</scope>
    <source>
        <strain evidence="2 3">SEMIA 5080</strain>
    </source>
</reference>
<name>A0A837CFQ6_9BRAD</name>
<protein>
    <submittedName>
        <fullName evidence="2">Uncharacterized protein</fullName>
    </submittedName>
</protein>
<evidence type="ECO:0000256" key="1">
    <source>
        <dbReference type="SAM" id="MobiDB-lite"/>
    </source>
</evidence>
<organism evidence="2 3">
    <name type="scientific">Bradyrhizobium diazoefficiens SEMIA 5080</name>
    <dbReference type="NCBI Taxonomy" id="754504"/>
    <lineage>
        <taxon>Bacteria</taxon>
        <taxon>Pseudomonadati</taxon>
        <taxon>Pseudomonadota</taxon>
        <taxon>Alphaproteobacteria</taxon>
        <taxon>Hyphomicrobiales</taxon>
        <taxon>Nitrobacteraceae</taxon>
        <taxon>Bradyrhizobium</taxon>
    </lineage>
</organism>
<dbReference type="RefSeq" id="WP_131234217.1">
    <property type="nucleotide sequence ID" value="NZ_ADOU02000004.1"/>
</dbReference>
<dbReference type="Proteomes" id="UP000024900">
    <property type="component" value="Unassembled WGS sequence"/>
</dbReference>
<evidence type="ECO:0000313" key="2">
    <source>
        <dbReference type="EMBL" id="KGJ67771.1"/>
    </source>
</evidence>
<feature type="compositionally biased region" description="Basic and acidic residues" evidence="1">
    <location>
        <begin position="18"/>
        <end position="27"/>
    </location>
</feature>
<sequence>MASLQLAGKTLEGPQEGPSHRNIENNRMHSRKIKRSQGVTKSRKTSLGGAGLTRRAKQDYKGIIANFGILELAGIAAPAFPSASAGIAPSPPAL</sequence>
<proteinExistence type="predicted"/>
<evidence type="ECO:0000313" key="3">
    <source>
        <dbReference type="Proteomes" id="UP000024900"/>
    </source>
</evidence>